<name>A0A4S4NJK3_9BACT</name>
<comment type="caution">
    <text evidence="2">The sequence shown here is derived from an EMBL/GenBank/DDBJ whole genome shotgun (WGS) entry which is preliminary data.</text>
</comment>
<evidence type="ECO:0000256" key="1">
    <source>
        <dbReference type="SAM" id="Phobius"/>
    </source>
</evidence>
<gene>
    <name evidence="2" type="ORF">E4021_10290</name>
</gene>
<keyword evidence="3" id="KW-1185">Reference proteome</keyword>
<reference evidence="2 3" key="1">
    <citation type="submission" date="2019-04" db="EMBL/GenBank/DDBJ databases">
        <title>Lewinella litorea sp. nov., isolated from a marine sand.</title>
        <authorList>
            <person name="Yoon J.-H."/>
        </authorList>
    </citation>
    <scope>NUCLEOTIDE SEQUENCE [LARGE SCALE GENOMIC DNA]</scope>
    <source>
        <strain evidence="2 3">HSMS-39</strain>
    </source>
</reference>
<dbReference type="AlphaFoldDB" id="A0A4S4NJK3"/>
<feature type="transmembrane region" description="Helical" evidence="1">
    <location>
        <begin position="5"/>
        <end position="25"/>
    </location>
</feature>
<feature type="transmembrane region" description="Helical" evidence="1">
    <location>
        <begin position="226"/>
        <end position="243"/>
    </location>
</feature>
<feature type="transmembrane region" description="Helical" evidence="1">
    <location>
        <begin position="250"/>
        <end position="269"/>
    </location>
</feature>
<feature type="transmembrane region" description="Helical" evidence="1">
    <location>
        <begin position="104"/>
        <end position="125"/>
    </location>
</feature>
<feature type="transmembrane region" description="Helical" evidence="1">
    <location>
        <begin position="75"/>
        <end position="98"/>
    </location>
</feature>
<accession>A0A4S4NJK3</accession>
<feature type="transmembrane region" description="Helical" evidence="1">
    <location>
        <begin position="137"/>
        <end position="158"/>
    </location>
</feature>
<evidence type="ECO:0000313" key="3">
    <source>
        <dbReference type="Proteomes" id="UP000308528"/>
    </source>
</evidence>
<protein>
    <recommendedName>
        <fullName evidence="4">Prenyltransferase</fullName>
    </recommendedName>
</protein>
<dbReference type="Proteomes" id="UP000308528">
    <property type="component" value="Unassembled WGS sequence"/>
</dbReference>
<dbReference type="RefSeq" id="WP_136459055.1">
    <property type="nucleotide sequence ID" value="NZ_SRSF01000003.1"/>
</dbReference>
<sequence length="270" mass="29968">MRNPLLNWLFYGHIWIALAAAGLSWQSTFLSSGDATVHASHYFVFFATLGVYTLHRLLSYRRAGGQPDGRRYRVVALHPGISLMIGAGSLLVAISLAFSFPLRAFWPVVLALPFTFFYLIPLYPGGRRLRDLPYLKVVWVALAWTFMTDLFPAFSIHARPVEPVLRFFFTLSVALLFDLRDVDLDRRQGVRTLAGAHPGRNRALAMILLLICALVSFLRYQPATGLGLAIAYGMAMGIARWTSAGRGEDFFATIVNGILLLPPLGLLLLG</sequence>
<proteinExistence type="predicted"/>
<feature type="transmembrane region" description="Helical" evidence="1">
    <location>
        <begin position="203"/>
        <end position="220"/>
    </location>
</feature>
<dbReference type="EMBL" id="SRSF01000003">
    <property type="protein sequence ID" value="THH39984.1"/>
    <property type="molecule type" value="Genomic_DNA"/>
</dbReference>
<feature type="transmembrane region" description="Helical" evidence="1">
    <location>
        <begin position="37"/>
        <end position="54"/>
    </location>
</feature>
<organism evidence="2 3">
    <name type="scientific">Neolewinella litorea</name>
    <dbReference type="NCBI Taxonomy" id="2562452"/>
    <lineage>
        <taxon>Bacteria</taxon>
        <taxon>Pseudomonadati</taxon>
        <taxon>Bacteroidota</taxon>
        <taxon>Saprospiria</taxon>
        <taxon>Saprospirales</taxon>
        <taxon>Lewinellaceae</taxon>
        <taxon>Neolewinella</taxon>
    </lineage>
</organism>
<dbReference type="OrthoDB" id="1467772at2"/>
<keyword evidence="1" id="KW-0472">Membrane</keyword>
<keyword evidence="1" id="KW-1133">Transmembrane helix</keyword>
<keyword evidence="1" id="KW-0812">Transmembrane</keyword>
<evidence type="ECO:0000313" key="2">
    <source>
        <dbReference type="EMBL" id="THH39984.1"/>
    </source>
</evidence>
<evidence type="ECO:0008006" key="4">
    <source>
        <dbReference type="Google" id="ProtNLM"/>
    </source>
</evidence>